<protein>
    <submittedName>
        <fullName evidence="1">Uncharacterized protein</fullName>
    </submittedName>
</protein>
<dbReference type="RefSeq" id="WP_086814142.1">
    <property type="nucleotide sequence ID" value="NZ_BJMM01000012.1"/>
</dbReference>
<name>A0A4Y3QYD7_STRCI</name>
<dbReference type="EMBL" id="BJMM01000012">
    <property type="protein sequence ID" value="GEB50435.1"/>
    <property type="molecule type" value="Genomic_DNA"/>
</dbReference>
<accession>A0A4Y3QYD7</accession>
<evidence type="ECO:0000313" key="1">
    <source>
        <dbReference type="EMBL" id="GEB50435.1"/>
    </source>
</evidence>
<evidence type="ECO:0000313" key="2">
    <source>
        <dbReference type="Proteomes" id="UP000319210"/>
    </source>
</evidence>
<gene>
    <name evidence="1" type="ORF">SCA03_29860</name>
</gene>
<reference evidence="1 2" key="1">
    <citation type="submission" date="2019-06" db="EMBL/GenBank/DDBJ databases">
        <title>Whole genome shotgun sequence of Streptomyces cacaoi subsp. cacaoi NBRC 12748.</title>
        <authorList>
            <person name="Hosoyama A."/>
            <person name="Uohara A."/>
            <person name="Ohji S."/>
            <person name="Ichikawa N."/>
        </authorList>
    </citation>
    <scope>NUCLEOTIDE SEQUENCE [LARGE SCALE GENOMIC DNA]</scope>
    <source>
        <strain evidence="1 2">NBRC 12748</strain>
    </source>
</reference>
<organism evidence="1 2">
    <name type="scientific">Streptomyces cacaoi</name>
    <dbReference type="NCBI Taxonomy" id="1898"/>
    <lineage>
        <taxon>Bacteria</taxon>
        <taxon>Bacillati</taxon>
        <taxon>Actinomycetota</taxon>
        <taxon>Actinomycetes</taxon>
        <taxon>Kitasatosporales</taxon>
        <taxon>Streptomycetaceae</taxon>
        <taxon>Streptomyces</taxon>
    </lineage>
</organism>
<dbReference type="Proteomes" id="UP000319210">
    <property type="component" value="Unassembled WGS sequence"/>
</dbReference>
<dbReference type="AlphaFoldDB" id="A0A4Y3QYD7"/>
<comment type="caution">
    <text evidence="1">The sequence shown here is derived from an EMBL/GenBank/DDBJ whole genome shotgun (WGS) entry which is preliminary data.</text>
</comment>
<sequence length="188" mass="20191">MTAVAELIGLAGGETALSEICGKAGAEAARLWPRSNAADLGQSIAAKTIVNAGTLVRGMSGAQDPRRYLYRSAVTYGHQIAADEAQEARVAGWAFTSSHATFETARGAYGPPEGVYSTAAVRSALPFLGTESQNDPLMLAVEENLPRLSQKDRDLIFRRLVDGERVTDRKAVTRAVDRLTRFINDPAR</sequence>
<keyword evidence="2" id="KW-1185">Reference proteome</keyword>
<proteinExistence type="predicted"/>